<keyword evidence="2" id="KW-0547">Nucleotide-binding</keyword>
<dbReference type="AlphaFoldDB" id="A0A7C3EI53"/>
<evidence type="ECO:0000313" key="6">
    <source>
        <dbReference type="EMBL" id="HFH30715.1"/>
    </source>
</evidence>
<dbReference type="InterPro" id="IPR014746">
    <property type="entry name" value="Gln_synth/guanido_kin_cat_dom"/>
</dbReference>
<keyword evidence="1" id="KW-0808">Transferase</keyword>
<reference evidence="6" key="1">
    <citation type="journal article" date="2020" name="mSystems">
        <title>Genome- and Community-Level Interaction Insights into Carbon Utilization and Element Cycling Functions of Hydrothermarchaeota in Hydrothermal Sediment.</title>
        <authorList>
            <person name="Zhou Z."/>
            <person name="Liu Y."/>
            <person name="Xu W."/>
            <person name="Pan J."/>
            <person name="Luo Z.H."/>
            <person name="Li M."/>
        </authorList>
    </citation>
    <scope>NUCLEOTIDE SEQUENCE [LARGE SCALE GENOMIC DNA]</scope>
    <source>
        <strain evidence="6">SpSt-503</strain>
    </source>
</reference>
<feature type="domain" description="Phosphagen kinase C-terminal" evidence="5">
    <location>
        <begin position="113"/>
        <end position="265"/>
    </location>
</feature>
<evidence type="ECO:0000259" key="5">
    <source>
        <dbReference type="Pfam" id="PF00217"/>
    </source>
</evidence>
<evidence type="ECO:0000256" key="4">
    <source>
        <dbReference type="ARBA" id="ARBA00022840"/>
    </source>
</evidence>
<keyword evidence="4" id="KW-0067">ATP-binding</keyword>
<dbReference type="EMBL" id="DSVL01000448">
    <property type="protein sequence ID" value="HFH30715.1"/>
    <property type="molecule type" value="Genomic_DNA"/>
</dbReference>
<comment type="caution">
    <text evidence="6">The sequence shown here is derived from an EMBL/GenBank/DDBJ whole genome shotgun (WGS) entry which is preliminary data.</text>
</comment>
<evidence type="ECO:0000256" key="3">
    <source>
        <dbReference type="ARBA" id="ARBA00022777"/>
    </source>
</evidence>
<dbReference type="GO" id="GO:0005524">
    <property type="term" value="F:ATP binding"/>
    <property type="evidence" value="ECO:0007669"/>
    <property type="project" value="UniProtKB-KW"/>
</dbReference>
<sequence length="377" mass="42125">MNRPQHTGIRFDSLNRENRAVNNTCLDSWFWFGDNQQLDCVVYCRLGLHRSLAGEVFPHRSTKEDMIATQNKVLPVLASLSAENQFLITSESEGDCLPSAREVFDISSLTTLQAGQAVFLGPKGLLVLINMNSHVVLSQIGPGTRALESFSELLTMDAALDTSLSWACSETYGFLNPEPIHTGSGLECNALLFLPGIMDSAMFERVMKGLLSQGFELSVYNAESAEKSPYPLVELHYAVPPGMPEQEGLERIGSALEGLIRGERATREKLVQNRYDEIRDSSSRAFGILSNAYLLEKDECRQLLSDLRKGLVYSCLPVQEKAGFIKDIDRWWFAGETLVRQNLEGVPKQQITDNYIKSLRAKLVRSVLSQYHIDRGI</sequence>
<gene>
    <name evidence="6" type="ORF">ENS59_14600</name>
</gene>
<organism evidence="6">
    <name type="scientific">Gracilinema caldarium</name>
    <dbReference type="NCBI Taxonomy" id="215591"/>
    <lineage>
        <taxon>Bacteria</taxon>
        <taxon>Pseudomonadati</taxon>
        <taxon>Spirochaetota</taxon>
        <taxon>Spirochaetia</taxon>
        <taxon>Spirochaetales</taxon>
        <taxon>Breznakiellaceae</taxon>
        <taxon>Gracilinema</taxon>
    </lineage>
</organism>
<dbReference type="Gene3D" id="3.30.590.10">
    <property type="entry name" value="Glutamine synthetase/guanido kinase, catalytic domain"/>
    <property type="match status" value="1"/>
</dbReference>
<dbReference type="InterPro" id="IPR022414">
    <property type="entry name" value="ATP-guanido_PTrfase_cat"/>
</dbReference>
<accession>A0A7C3EI53</accession>
<keyword evidence="3" id="KW-0418">Kinase</keyword>
<evidence type="ECO:0000256" key="1">
    <source>
        <dbReference type="ARBA" id="ARBA00022679"/>
    </source>
</evidence>
<dbReference type="GO" id="GO:0016301">
    <property type="term" value="F:kinase activity"/>
    <property type="evidence" value="ECO:0007669"/>
    <property type="project" value="UniProtKB-KW"/>
</dbReference>
<dbReference type="Pfam" id="PF00217">
    <property type="entry name" value="ATP-gua_Ptrans"/>
    <property type="match status" value="1"/>
</dbReference>
<name>A0A7C3EI53_9SPIR</name>
<dbReference type="SUPFAM" id="SSF55931">
    <property type="entry name" value="Glutamine synthetase/guanido kinase"/>
    <property type="match status" value="1"/>
</dbReference>
<proteinExistence type="predicted"/>
<protein>
    <recommendedName>
        <fullName evidence="5">Phosphagen kinase C-terminal domain-containing protein</fullName>
    </recommendedName>
</protein>
<evidence type="ECO:0000256" key="2">
    <source>
        <dbReference type="ARBA" id="ARBA00022741"/>
    </source>
</evidence>